<gene>
    <name evidence="3" type="ORF">GCM10008942_20170</name>
</gene>
<comment type="caution">
    <text evidence="1">Lacks conserved residue(s) required for the propagation of feature annotation.</text>
</comment>
<feature type="domain" description="Response regulatory" evidence="2">
    <location>
        <begin position="10"/>
        <end position="130"/>
    </location>
</feature>
<evidence type="ECO:0000313" key="4">
    <source>
        <dbReference type="Proteomes" id="UP001499951"/>
    </source>
</evidence>
<dbReference type="InterPro" id="IPR011006">
    <property type="entry name" value="CheY-like_superfamily"/>
</dbReference>
<dbReference type="Gene3D" id="3.40.50.2300">
    <property type="match status" value="1"/>
</dbReference>
<evidence type="ECO:0000313" key="3">
    <source>
        <dbReference type="EMBL" id="GAA0571419.1"/>
    </source>
</evidence>
<comment type="caution">
    <text evidence="3">The sequence shown here is derived from an EMBL/GenBank/DDBJ whole genome shotgun (WGS) entry which is preliminary data.</text>
</comment>
<evidence type="ECO:0000259" key="2">
    <source>
        <dbReference type="PROSITE" id="PS50110"/>
    </source>
</evidence>
<name>A0ABN1EQ58_9PROT</name>
<reference evidence="3 4" key="1">
    <citation type="journal article" date="2019" name="Int. J. Syst. Evol. Microbiol.">
        <title>The Global Catalogue of Microorganisms (GCM) 10K type strain sequencing project: providing services to taxonomists for standard genome sequencing and annotation.</title>
        <authorList>
            <consortium name="The Broad Institute Genomics Platform"/>
            <consortium name="The Broad Institute Genome Sequencing Center for Infectious Disease"/>
            <person name="Wu L."/>
            <person name="Ma J."/>
        </authorList>
    </citation>
    <scope>NUCLEOTIDE SEQUENCE [LARGE SCALE GENOMIC DNA]</scope>
    <source>
        <strain evidence="3 4">JCM 15089</strain>
    </source>
</reference>
<protein>
    <recommendedName>
        <fullName evidence="2">Response regulatory domain-containing protein</fullName>
    </recommendedName>
</protein>
<keyword evidence="4" id="KW-1185">Reference proteome</keyword>
<dbReference type="EMBL" id="BAAADD010000005">
    <property type="protein sequence ID" value="GAA0571419.1"/>
    <property type="molecule type" value="Genomic_DNA"/>
</dbReference>
<accession>A0ABN1EQ58</accession>
<dbReference type="Proteomes" id="UP001499951">
    <property type="component" value="Unassembled WGS sequence"/>
</dbReference>
<dbReference type="RefSeq" id="WP_166934131.1">
    <property type="nucleotide sequence ID" value="NZ_BAAADD010000005.1"/>
</dbReference>
<evidence type="ECO:0000256" key="1">
    <source>
        <dbReference type="PROSITE-ProRule" id="PRU00169"/>
    </source>
</evidence>
<dbReference type="SUPFAM" id="SSF52172">
    <property type="entry name" value="CheY-like"/>
    <property type="match status" value="1"/>
</dbReference>
<dbReference type="InterPro" id="IPR001789">
    <property type="entry name" value="Sig_transdc_resp-reg_receiver"/>
</dbReference>
<dbReference type="PROSITE" id="PS50110">
    <property type="entry name" value="RESPONSE_REGULATORY"/>
    <property type="match status" value="1"/>
</dbReference>
<sequence length="325" mass="36255">MPRLNYETTDTVIYDPVASHGNATRAALLSLGFRKVEAAPSLEAFNEIIWRSAPDLALCEAQGADAKLCEMIQDLRQGISGYANPFLVIIVTAWEKTHSLVNRVLNSGADDLLLRPFSVSVLGSRIDTHVERRKNFVITHDYVGPDRRSDPTRVSTVDLFRPPNSLKMKAMDGLSVHEAQARLSRELRSAKETLNSEKLRRDAFQICILWRLLQEPDDPSGVTYLAKLAHLTQSMAKRCRLTDFEKAQEWCESIQAAVEGLHFGVDRNASMHLLGHAALNLNQLLQPEKPKADHLRAIEETVEKIHARSLGLINAENPLPKAEAG</sequence>
<proteinExistence type="predicted"/>
<organism evidence="3 4">
    <name type="scientific">Rhizomicrobium electricum</name>
    <dbReference type="NCBI Taxonomy" id="480070"/>
    <lineage>
        <taxon>Bacteria</taxon>
        <taxon>Pseudomonadati</taxon>
        <taxon>Pseudomonadota</taxon>
        <taxon>Alphaproteobacteria</taxon>
        <taxon>Micropepsales</taxon>
        <taxon>Micropepsaceae</taxon>
        <taxon>Rhizomicrobium</taxon>
    </lineage>
</organism>